<evidence type="ECO:0000256" key="1">
    <source>
        <dbReference type="ARBA" id="ARBA00004173"/>
    </source>
</evidence>
<keyword evidence="4" id="KW-0808">Transferase</keyword>
<evidence type="ECO:0000256" key="3">
    <source>
        <dbReference type="ARBA" id="ARBA00023128"/>
    </source>
</evidence>
<keyword evidence="3" id="KW-0496">Mitochondrion</keyword>
<dbReference type="OrthoDB" id="3369at2759"/>
<evidence type="ECO:0000313" key="4">
    <source>
        <dbReference type="EMBL" id="KAA8492233.1"/>
    </source>
</evidence>
<dbReference type="AlphaFoldDB" id="A0A5J4YNF3"/>
<dbReference type="PANTHER" id="PTHR22602">
    <property type="entry name" value="TRANSFERASE CAF17, MITOCHONDRIAL-RELATED"/>
    <property type="match status" value="1"/>
</dbReference>
<dbReference type="InterPro" id="IPR045179">
    <property type="entry name" value="YgfZ/GcvT"/>
</dbReference>
<dbReference type="InterPro" id="IPR027266">
    <property type="entry name" value="TrmE/GcvT-like"/>
</dbReference>
<dbReference type="GO" id="GO:0016740">
    <property type="term" value="F:transferase activity"/>
    <property type="evidence" value="ECO:0007669"/>
    <property type="project" value="UniProtKB-KW"/>
</dbReference>
<evidence type="ECO:0000313" key="5">
    <source>
        <dbReference type="Proteomes" id="UP000324585"/>
    </source>
</evidence>
<dbReference type="NCBIfam" id="TIGR03317">
    <property type="entry name" value="ygfZ_signature"/>
    <property type="match status" value="1"/>
</dbReference>
<dbReference type="Gene3D" id="3.30.1360.120">
    <property type="entry name" value="Probable tRNA modification gtpase trme, domain 1"/>
    <property type="match status" value="2"/>
</dbReference>
<dbReference type="GO" id="GO:0005739">
    <property type="term" value="C:mitochondrion"/>
    <property type="evidence" value="ECO:0007669"/>
    <property type="project" value="UniProtKB-SubCell"/>
</dbReference>
<keyword evidence="2" id="KW-0809">Transit peptide</keyword>
<dbReference type="GO" id="GO:0016226">
    <property type="term" value="P:iron-sulfur cluster assembly"/>
    <property type="evidence" value="ECO:0007669"/>
    <property type="project" value="TreeGrafter"/>
</dbReference>
<proteinExistence type="predicted"/>
<reference evidence="5" key="1">
    <citation type="journal article" date="2019" name="Nat. Commun.">
        <title>Expansion of phycobilisome linker gene families in mesophilic red algae.</title>
        <authorList>
            <person name="Lee J."/>
            <person name="Kim D."/>
            <person name="Bhattacharya D."/>
            <person name="Yoon H.S."/>
        </authorList>
    </citation>
    <scope>NUCLEOTIDE SEQUENCE [LARGE SCALE GENOMIC DNA]</scope>
    <source>
        <strain evidence="5">CCMP 1328</strain>
    </source>
</reference>
<comment type="caution">
    <text evidence="4">The sequence shown here is derived from an EMBL/GenBank/DDBJ whole genome shotgun (WGS) entry which is preliminary data.</text>
</comment>
<keyword evidence="5" id="KW-1185">Reference proteome</keyword>
<organism evidence="4 5">
    <name type="scientific">Porphyridium purpureum</name>
    <name type="common">Red alga</name>
    <name type="synonym">Porphyridium cruentum</name>
    <dbReference type="NCBI Taxonomy" id="35688"/>
    <lineage>
        <taxon>Eukaryota</taxon>
        <taxon>Rhodophyta</taxon>
        <taxon>Bangiophyceae</taxon>
        <taxon>Porphyridiales</taxon>
        <taxon>Porphyridiaceae</taxon>
        <taxon>Porphyridium</taxon>
    </lineage>
</organism>
<dbReference type="SUPFAM" id="SSF103025">
    <property type="entry name" value="Folate-binding domain"/>
    <property type="match status" value="1"/>
</dbReference>
<accession>A0A5J4YNF3</accession>
<dbReference type="EMBL" id="VRMN01000010">
    <property type="protein sequence ID" value="KAA8492233.1"/>
    <property type="molecule type" value="Genomic_DNA"/>
</dbReference>
<protein>
    <submittedName>
        <fullName evidence="4">Putative transferase</fullName>
    </submittedName>
</protein>
<comment type="subcellular location">
    <subcellularLocation>
        <location evidence="1">Mitochondrion</location>
    </subcellularLocation>
</comment>
<evidence type="ECO:0000256" key="2">
    <source>
        <dbReference type="ARBA" id="ARBA00022946"/>
    </source>
</evidence>
<dbReference type="PANTHER" id="PTHR22602:SF0">
    <property type="entry name" value="TRANSFERASE CAF17, MITOCHONDRIAL-RELATED"/>
    <property type="match status" value="1"/>
</dbReference>
<dbReference type="Proteomes" id="UP000324585">
    <property type="component" value="Unassembled WGS sequence"/>
</dbReference>
<sequence>MVRPDGGRRGTMSAFVLCSTPATLRSSWHRSRPCDLRPGAGVSAAGWISARSLRRARPSTLGLGTMMCVGTARETFVIAANNVGFVELSGGDAVRFLHSRCTSDLQTAVKSATTKRSTADHLSFVCTTLVTSNTGRMVDLVSILLMNKGDAKQHLLLMTSAARTASLVETFDKFIFPMDDVSVRDASGEYAAQYMMNQTQACATDAEALHFLPFGNRVPLACVVKATKDEHAAFESTGHEALYDLFCVEYGIPRADREITEAYNPLEAGLWQFVSFSKGCYCGQETIARLNTYNGVKQHLVGLKFEGSVDIPPGSPLFAAASIDESELEGSKPVGIITSSNGTLALGYVRTRALGNETELLAKLSSETSNEGKVTPDRYCRVYRRELALMTRSFEESEDNNQDV</sequence>
<name>A0A5J4YNF3_PORPP</name>
<gene>
    <name evidence="4" type="ORF">FVE85_3671</name>
</gene>
<dbReference type="InterPro" id="IPR017703">
    <property type="entry name" value="YgfZ/GCV_T_CS"/>
</dbReference>